<dbReference type="AlphaFoldDB" id="A0A4C1T0P4"/>
<dbReference type="UniPathway" id="UPA00115">
    <property type="reaction ID" value="UER00410"/>
</dbReference>
<comment type="pathway">
    <text evidence="1">Carbohydrate degradation; pentose phosphate pathway; D-ribulose 5-phosphate from D-glucose 6-phosphate (oxidative stage): step 3/3.</text>
</comment>
<evidence type="ECO:0000313" key="9">
    <source>
        <dbReference type="Proteomes" id="UP000299102"/>
    </source>
</evidence>
<dbReference type="Proteomes" id="UP000299102">
    <property type="component" value="Unassembled WGS sequence"/>
</dbReference>
<dbReference type="PANTHER" id="PTHR11811">
    <property type="entry name" value="6-PHOSPHOGLUCONATE DEHYDROGENASE"/>
    <property type="match status" value="1"/>
</dbReference>
<accession>A0A4C1T0P4</accession>
<organism evidence="8 9">
    <name type="scientific">Eumeta variegata</name>
    <name type="common">Bagworm moth</name>
    <name type="synonym">Eumeta japonica</name>
    <dbReference type="NCBI Taxonomy" id="151549"/>
    <lineage>
        <taxon>Eukaryota</taxon>
        <taxon>Metazoa</taxon>
        <taxon>Ecdysozoa</taxon>
        <taxon>Arthropoda</taxon>
        <taxon>Hexapoda</taxon>
        <taxon>Insecta</taxon>
        <taxon>Pterygota</taxon>
        <taxon>Neoptera</taxon>
        <taxon>Endopterygota</taxon>
        <taxon>Lepidoptera</taxon>
        <taxon>Glossata</taxon>
        <taxon>Ditrysia</taxon>
        <taxon>Tineoidea</taxon>
        <taxon>Psychidae</taxon>
        <taxon>Oiketicinae</taxon>
        <taxon>Eumeta</taxon>
    </lineage>
</organism>
<evidence type="ECO:0000256" key="5">
    <source>
        <dbReference type="ARBA" id="ARBA00023064"/>
    </source>
</evidence>
<dbReference type="OrthoDB" id="5795493at2759"/>
<keyword evidence="5" id="KW-0311">Gluconate utilization</keyword>
<dbReference type="Gene3D" id="1.10.1040.10">
    <property type="entry name" value="N-(1-d-carboxylethyl)-l-norvaline Dehydrogenase, domain 2"/>
    <property type="match status" value="1"/>
</dbReference>
<comment type="caution">
    <text evidence="8">The sequence shown here is derived from an EMBL/GenBank/DDBJ whole genome shotgun (WGS) entry which is preliminary data.</text>
</comment>
<dbReference type="STRING" id="151549.A0A4C1T0P4"/>
<dbReference type="GO" id="GO:0019521">
    <property type="term" value="P:D-gluconate metabolic process"/>
    <property type="evidence" value="ECO:0007669"/>
    <property type="project" value="UniProtKB-KW"/>
</dbReference>
<evidence type="ECO:0000259" key="7">
    <source>
        <dbReference type="SMART" id="SM01350"/>
    </source>
</evidence>
<protein>
    <recommendedName>
        <fullName evidence="3">phosphogluconate dehydrogenase (NADP(+)-dependent, decarboxylating)</fullName>
        <ecNumber evidence="3">1.1.1.44</ecNumber>
    </recommendedName>
</protein>
<evidence type="ECO:0000256" key="2">
    <source>
        <dbReference type="ARBA" id="ARBA00008419"/>
    </source>
</evidence>
<reference evidence="8 9" key="1">
    <citation type="journal article" date="2019" name="Commun. Biol.">
        <title>The bagworm genome reveals a unique fibroin gene that provides high tensile strength.</title>
        <authorList>
            <person name="Kono N."/>
            <person name="Nakamura H."/>
            <person name="Ohtoshi R."/>
            <person name="Tomita M."/>
            <person name="Numata K."/>
            <person name="Arakawa K."/>
        </authorList>
    </citation>
    <scope>NUCLEOTIDE SEQUENCE [LARGE SCALE GENOMIC DNA]</scope>
</reference>
<evidence type="ECO:0000313" key="8">
    <source>
        <dbReference type="EMBL" id="GBP07018.1"/>
    </source>
</evidence>
<sequence length="94" mass="10652">MVHNGIEYGDMQLICEAYHIMTSLGMKPDAIAQEFDKWNSEELNSFLIEITADILKYKDAKGHLLERIRDTAGQKGTGNGRLLATIRHTSDTNW</sequence>
<dbReference type="InterPro" id="IPR008927">
    <property type="entry name" value="6-PGluconate_DH-like_C_sf"/>
</dbReference>
<dbReference type="SUPFAM" id="SSF48179">
    <property type="entry name" value="6-phosphogluconate dehydrogenase C-terminal domain-like"/>
    <property type="match status" value="1"/>
</dbReference>
<keyword evidence="4" id="KW-0560">Oxidoreductase</keyword>
<evidence type="ECO:0000256" key="1">
    <source>
        <dbReference type="ARBA" id="ARBA00004874"/>
    </source>
</evidence>
<dbReference type="InterPro" id="IPR013328">
    <property type="entry name" value="6PGD_dom2"/>
</dbReference>
<dbReference type="Pfam" id="PF00393">
    <property type="entry name" value="6PGD"/>
    <property type="match status" value="1"/>
</dbReference>
<keyword evidence="9" id="KW-1185">Reference proteome</keyword>
<feature type="domain" description="6-phosphogluconate dehydrogenase C-terminal" evidence="7">
    <location>
        <begin position="1"/>
        <end position="93"/>
    </location>
</feature>
<keyword evidence="6" id="KW-0570">Pentose shunt</keyword>
<name>A0A4C1T0P4_EUMVA</name>
<evidence type="ECO:0000256" key="3">
    <source>
        <dbReference type="ARBA" id="ARBA00013011"/>
    </source>
</evidence>
<comment type="similarity">
    <text evidence="2">Belongs to the 6-phosphogluconate dehydrogenase family.</text>
</comment>
<dbReference type="GO" id="GO:0004616">
    <property type="term" value="F:phosphogluconate dehydrogenase (decarboxylating) activity"/>
    <property type="evidence" value="ECO:0007669"/>
    <property type="project" value="UniProtKB-EC"/>
</dbReference>
<dbReference type="InterPro" id="IPR006114">
    <property type="entry name" value="6PGDH_C"/>
</dbReference>
<dbReference type="InterPro" id="IPR006183">
    <property type="entry name" value="Pgluconate_DH"/>
</dbReference>
<gene>
    <name evidence="8" type="primary">Pgd</name>
    <name evidence="8" type="ORF">EVAR_71991_1</name>
</gene>
<dbReference type="EC" id="1.1.1.44" evidence="3"/>
<proteinExistence type="inferred from homology"/>
<evidence type="ECO:0000256" key="6">
    <source>
        <dbReference type="ARBA" id="ARBA00023126"/>
    </source>
</evidence>
<dbReference type="GO" id="GO:0006098">
    <property type="term" value="P:pentose-phosphate shunt"/>
    <property type="evidence" value="ECO:0007669"/>
    <property type="project" value="UniProtKB-UniPathway"/>
</dbReference>
<dbReference type="EMBL" id="BGZK01008098">
    <property type="protein sequence ID" value="GBP07018.1"/>
    <property type="molecule type" value="Genomic_DNA"/>
</dbReference>
<dbReference type="SMART" id="SM01350">
    <property type="entry name" value="6PGD"/>
    <property type="match status" value="1"/>
</dbReference>
<evidence type="ECO:0000256" key="4">
    <source>
        <dbReference type="ARBA" id="ARBA00023002"/>
    </source>
</evidence>